<accession>A0A0U5GCD5</accession>
<comment type="caution">
    <text evidence="2">The sequence shown here is derived from an EMBL/GenBank/DDBJ whole genome shotgun (WGS) entry which is preliminary data.</text>
</comment>
<organism evidence="2 3">
    <name type="scientific">Xanthomonas citri pv. citri</name>
    <dbReference type="NCBI Taxonomy" id="611301"/>
    <lineage>
        <taxon>Bacteria</taxon>
        <taxon>Pseudomonadati</taxon>
        <taxon>Pseudomonadota</taxon>
        <taxon>Gammaproteobacteria</taxon>
        <taxon>Lysobacterales</taxon>
        <taxon>Lysobacteraceae</taxon>
        <taxon>Xanthomonas</taxon>
    </lineage>
</organism>
<protein>
    <submittedName>
        <fullName evidence="2">Uncharacterized protein</fullName>
    </submittedName>
</protein>
<sequence length="224" mass="24813">MRRRHIRSKPAMSAERMTRGRGALALKAEFQTSEPRPSSEAGDPTQQSKDCATTNPERTLPTTEPAPRSDGCVRSKLQVADIAGHSRRHFSREIYNRVVVVGRLIAPGALTRCTEIAFVSMTSGYFATWLPYSDERRLHIIMIRTQPPIPQLQAMDCRCRSPFSDHPAGLSLCRLHTMPPPSSNRPPVGTLRAPPGLHGCPLLRISGCWHCSPATPPRWYPAAS</sequence>
<evidence type="ECO:0000313" key="3">
    <source>
        <dbReference type="Proteomes" id="UP000052230"/>
    </source>
</evidence>
<keyword evidence="3" id="KW-1185">Reference proteome</keyword>
<gene>
    <name evidence="2" type="ORF">XAC3562_650036</name>
</gene>
<proteinExistence type="predicted"/>
<evidence type="ECO:0000313" key="2">
    <source>
        <dbReference type="EMBL" id="CEG17723.1"/>
    </source>
</evidence>
<reference evidence="2 3" key="1">
    <citation type="submission" date="2014-09" db="EMBL/GenBank/DDBJ databases">
        <authorList>
            <person name="Regsiter A."/>
        </authorList>
    </citation>
    <scope>NUCLEOTIDE SEQUENCE [LARGE SCALE GENOMIC DNA]</scope>
</reference>
<dbReference type="Proteomes" id="UP000052230">
    <property type="component" value="Unassembled WGS sequence"/>
</dbReference>
<feature type="region of interest" description="Disordered" evidence="1">
    <location>
        <begin position="1"/>
        <end position="71"/>
    </location>
</feature>
<feature type="compositionally biased region" description="Polar residues" evidence="1">
    <location>
        <begin position="44"/>
        <end position="62"/>
    </location>
</feature>
<evidence type="ECO:0000256" key="1">
    <source>
        <dbReference type="SAM" id="MobiDB-lite"/>
    </source>
</evidence>
<dbReference type="EMBL" id="CCXZ01000161">
    <property type="protein sequence ID" value="CEG17723.1"/>
    <property type="molecule type" value="Genomic_DNA"/>
</dbReference>
<name>A0A0U5GCD5_XANCI</name>
<dbReference type="AlphaFoldDB" id="A0A0U5GCD5"/>